<dbReference type="Gene3D" id="1.20.1270.180">
    <property type="match status" value="1"/>
</dbReference>
<reference evidence="4" key="1">
    <citation type="journal article" date="2019" name="Int. J. Syst. Evol. Microbiol.">
        <title>The Global Catalogue of Microorganisms (GCM) 10K type strain sequencing project: providing services to taxonomists for standard genome sequencing and annotation.</title>
        <authorList>
            <consortium name="The Broad Institute Genomics Platform"/>
            <consortium name="The Broad Institute Genome Sequencing Center for Infectious Disease"/>
            <person name="Wu L."/>
            <person name="Ma J."/>
        </authorList>
    </citation>
    <scope>NUCLEOTIDE SEQUENCE [LARGE SCALE GENOMIC DNA]</scope>
    <source>
        <strain evidence="4">CCUG 59189</strain>
    </source>
</reference>
<name>A0ABW3S124_9BACL</name>
<dbReference type="EMBL" id="JBHTLM010000013">
    <property type="protein sequence ID" value="MFD1177957.1"/>
    <property type="molecule type" value="Genomic_DNA"/>
</dbReference>
<dbReference type="PROSITE" id="PS51257">
    <property type="entry name" value="PROKAR_LIPOPROTEIN"/>
    <property type="match status" value="1"/>
</dbReference>
<keyword evidence="4" id="KW-1185">Reference proteome</keyword>
<dbReference type="InterPro" id="IPR009739">
    <property type="entry name" value="LprI-like_N"/>
</dbReference>
<evidence type="ECO:0000313" key="4">
    <source>
        <dbReference type="Proteomes" id="UP001597262"/>
    </source>
</evidence>
<sequence>MKTKLLSICFILMISLCGCAKETENQAKVETNPNLSTSFIVKQGTEKLTNLSQKAAVKGKENNNAESMGDSSKIGYGSYDVSGEFTDLMKSNPIDRDYHKEYKKFESENFNTTGWIQLEAKYADIWDKELNNIYKKLLKKLSAPQKKLLIESQKGWLQNHVKENEFVYKTFIEDESHNIGTQGLVNAQIASKNRLRDRTIQLFEYYEMLGGKVEFLHK</sequence>
<dbReference type="Proteomes" id="UP001597262">
    <property type="component" value="Unassembled WGS sequence"/>
</dbReference>
<evidence type="ECO:0000256" key="1">
    <source>
        <dbReference type="SAM" id="SignalP"/>
    </source>
</evidence>
<dbReference type="RefSeq" id="WP_379320408.1">
    <property type="nucleotide sequence ID" value="NZ_JBHTLM010000013.1"/>
</dbReference>
<feature type="signal peptide" evidence="1">
    <location>
        <begin position="1"/>
        <end position="20"/>
    </location>
</feature>
<feature type="chain" id="PRO_5046833196" evidence="1">
    <location>
        <begin position="21"/>
        <end position="218"/>
    </location>
</feature>
<proteinExistence type="predicted"/>
<comment type="caution">
    <text evidence="3">The sequence shown here is derived from an EMBL/GenBank/DDBJ whole genome shotgun (WGS) entry which is preliminary data.</text>
</comment>
<protein>
    <submittedName>
        <fullName evidence="3">Lysozyme inhibitor LprI family protein</fullName>
    </submittedName>
</protein>
<keyword evidence="1" id="KW-0732">Signal</keyword>
<evidence type="ECO:0000313" key="3">
    <source>
        <dbReference type="EMBL" id="MFD1177957.1"/>
    </source>
</evidence>
<accession>A0ABW3S124</accession>
<gene>
    <name evidence="3" type="ORF">ACFQ3W_16840</name>
</gene>
<feature type="domain" description="Lysozyme inhibitor LprI-like N-terminal" evidence="2">
    <location>
        <begin position="120"/>
        <end position="202"/>
    </location>
</feature>
<dbReference type="Pfam" id="PF07007">
    <property type="entry name" value="LprI"/>
    <property type="match status" value="1"/>
</dbReference>
<organism evidence="3 4">
    <name type="scientific">Paenibacillus puldeungensis</name>
    <dbReference type="NCBI Taxonomy" id="696536"/>
    <lineage>
        <taxon>Bacteria</taxon>
        <taxon>Bacillati</taxon>
        <taxon>Bacillota</taxon>
        <taxon>Bacilli</taxon>
        <taxon>Bacillales</taxon>
        <taxon>Paenibacillaceae</taxon>
        <taxon>Paenibacillus</taxon>
    </lineage>
</organism>
<evidence type="ECO:0000259" key="2">
    <source>
        <dbReference type="Pfam" id="PF07007"/>
    </source>
</evidence>